<reference evidence="1" key="1">
    <citation type="submission" date="2020-08" db="EMBL/GenBank/DDBJ databases">
        <title>Genome public.</title>
        <authorList>
            <person name="Liu C."/>
            <person name="Sun Q."/>
        </authorList>
    </citation>
    <scope>NUCLEOTIDE SEQUENCE</scope>
    <source>
        <strain evidence="1">NSJ-31</strain>
    </source>
</reference>
<dbReference type="Proteomes" id="UP000653127">
    <property type="component" value="Unassembled WGS sequence"/>
</dbReference>
<comment type="caution">
    <text evidence="1">The sequence shown here is derived from an EMBL/GenBank/DDBJ whole genome shotgun (WGS) entry which is preliminary data.</text>
</comment>
<sequence length="146" mass="16302">MSALAKLKSWLAEYPGFDILSAFQVDYTDQIPRNGGLFPSGLVEIERRRDILGNVTVTNQYNFGLYYVFEKAPGDDQGATINADWIMDFQEWAQEQSATGAAPVFGDAPQNEKIIAQNGVLYEADGEGTATYMVQLSVQYVKKFER</sequence>
<keyword evidence="2" id="KW-1185">Reference proteome</keyword>
<evidence type="ECO:0000313" key="1">
    <source>
        <dbReference type="EMBL" id="MBC8546115.1"/>
    </source>
</evidence>
<accession>A0A926DVM8</accession>
<name>A0A926DVM8_9FIRM</name>
<dbReference type="AlphaFoldDB" id="A0A926DVM8"/>
<evidence type="ECO:0000313" key="2">
    <source>
        <dbReference type="Proteomes" id="UP000653127"/>
    </source>
</evidence>
<proteinExistence type="predicted"/>
<gene>
    <name evidence="1" type="ORF">H8711_04095</name>
</gene>
<dbReference type="EMBL" id="JACRST010000003">
    <property type="protein sequence ID" value="MBC8546115.1"/>
    <property type="molecule type" value="Genomic_DNA"/>
</dbReference>
<protein>
    <submittedName>
        <fullName evidence="1">Uncharacterized protein</fullName>
    </submittedName>
</protein>
<organism evidence="1 2">
    <name type="scientific">Ligaoa zhengdingensis</name>
    <dbReference type="NCBI Taxonomy" id="2763658"/>
    <lineage>
        <taxon>Bacteria</taxon>
        <taxon>Bacillati</taxon>
        <taxon>Bacillota</taxon>
        <taxon>Clostridia</taxon>
        <taxon>Eubacteriales</taxon>
        <taxon>Oscillospiraceae</taxon>
        <taxon>Ligaoa</taxon>
    </lineage>
</organism>
<dbReference type="RefSeq" id="WP_249282262.1">
    <property type="nucleotide sequence ID" value="NZ_JACRST010000003.1"/>
</dbReference>